<gene>
    <name evidence="1" type="ORF">E2C01_070691</name>
</gene>
<sequence>MDAQSTPREFCIKSLATVMGSEDVERLLCPVRALRHYLHRTSLPTRPRNLFLAVKCPSRPMSKAAISFFLQDTIKSAHASFPDSSCRELKVRAHDIRGIATFMLM</sequence>
<protein>
    <submittedName>
        <fullName evidence="1">Uncharacterized protein</fullName>
    </submittedName>
</protein>
<keyword evidence="2" id="KW-1185">Reference proteome</keyword>
<organism evidence="1 2">
    <name type="scientific">Portunus trituberculatus</name>
    <name type="common">Swimming crab</name>
    <name type="synonym">Neptunus trituberculatus</name>
    <dbReference type="NCBI Taxonomy" id="210409"/>
    <lineage>
        <taxon>Eukaryota</taxon>
        <taxon>Metazoa</taxon>
        <taxon>Ecdysozoa</taxon>
        <taxon>Arthropoda</taxon>
        <taxon>Crustacea</taxon>
        <taxon>Multicrustacea</taxon>
        <taxon>Malacostraca</taxon>
        <taxon>Eumalacostraca</taxon>
        <taxon>Eucarida</taxon>
        <taxon>Decapoda</taxon>
        <taxon>Pleocyemata</taxon>
        <taxon>Brachyura</taxon>
        <taxon>Eubrachyura</taxon>
        <taxon>Portunoidea</taxon>
        <taxon>Portunidae</taxon>
        <taxon>Portuninae</taxon>
        <taxon>Portunus</taxon>
    </lineage>
</organism>
<proteinExistence type="predicted"/>
<dbReference type="AlphaFoldDB" id="A0A5B7HXZ9"/>
<dbReference type="Proteomes" id="UP000324222">
    <property type="component" value="Unassembled WGS sequence"/>
</dbReference>
<reference evidence="1 2" key="1">
    <citation type="submission" date="2019-05" db="EMBL/GenBank/DDBJ databases">
        <title>Another draft genome of Portunus trituberculatus and its Hox gene families provides insights of decapod evolution.</title>
        <authorList>
            <person name="Jeong J.-H."/>
            <person name="Song I."/>
            <person name="Kim S."/>
            <person name="Choi T."/>
            <person name="Kim D."/>
            <person name="Ryu S."/>
            <person name="Kim W."/>
        </authorList>
    </citation>
    <scope>NUCLEOTIDE SEQUENCE [LARGE SCALE GENOMIC DNA]</scope>
    <source>
        <tissue evidence="1">Muscle</tissue>
    </source>
</reference>
<evidence type="ECO:0000313" key="2">
    <source>
        <dbReference type="Proteomes" id="UP000324222"/>
    </source>
</evidence>
<dbReference type="EMBL" id="VSRR010042991">
    <property type="protein sequence ID" value="MPC76282.1"/>
    <property type="molecule type" value="Genomic_DNA"/>
</dbReference>
<dbReference type="OrthoDB" id="6090063at2759"/>
<comment type="caution">
    <text evidence="1">The sequence shown here is derived from an EMBL/GenBank/DDBJ whole genome shotgun (WGS) entry which is preliminary data.</text>
</comment>
<accession>A0A5B7HXZ9</accession>
<evidence type="ECO:0000313" key="1">
    <source>
        <dbReference type="EMBL" id="MPC76282.1"/>
    </source>
</evidence>
<name>A0A5B7HXZ9_PORTR</name>